<dbReference type="SUPFAM" id="SSF116726">
    <property type="entry name" value="TrkA C-terminal domain-like"/>
    <property type="match status" value="2"/>
</dbReference>
<evidence type="ECO:0000313" key="9">
    <source>
        <dbReference type="EMBL" id="ALH81612.1"/>
    </source>
</evidence>
<feature type="transmembrane region" description="Helical" evidence="7">
    <location>
        <begin position="101"/>
        <end position="118"/>
    </location>
</feature>
<dbReference type="GO" id="GO:0006813">
    <property type="term" value="P:potassium ion transport"/>
    <property type="evidence" value="ECO:0007669"/>
    <property type="project" value="InterPro"/>
</dbReference>
<evidence type="ECO:0000259" key="8">
    <source>
        <dbReference type="PROSITE" id="PS51202"/>
    </source>
</evidence>
<dbReference type="PANTHER" id="PTHR43652:SF2">
    <property type="entry name" value="BASIC AMINO ACID ANTIPORTER YFCC-RELATED"/>
    <property type="match status" value="1"/>
</dbReference>
<evidence type="ECO:0000256" key="3">
    <source>
        <dbReference type="ARBA" id="ARBA00022692"/>
    </source>
</evidence>
<feature type="transmembrane region" description="Helical" evidence="7">
    <location>
        <begin position="403"/>
        <end position="436"/>
    </location>
</feature>
<evidence type="ECO:0000256" key="6">
    <source>
        <dbReference type="ARBA" id="ARBA00023136"/>
    </source>
</evidence>
<name>A0A0N9V143_SPHMC</name>
<dbReference type="GO" id="GO:0005886">
    <property type="term" value="C:plasma membrane"/>
    <property type="evidence" value="ECO:0007669"/>
    <property type="project" value="TreeGrafter"/>
</dbReference>
<evidence type="ECO:0000256" key="1">
    <source>
        <dbReference type="ARBA" id="ARBA00004141"/>
    </source>
</evidence>
<feature type="transmembrane region" description="Helical" evidence="7">
    <location>
        <begin position="573"/>
        <end position="593"/>
    </location>
</feature>
<dbReference type="GO" id="GO:0008324">
    <property type="term" value="F:monoatomic cation transmembrane transporter activity"/>
    <property type="evidence" value="ECO:0007669"/>
    <property type="project" value="InterPro"/>
</dbReference>
<dbReference type="InterPro" id="IPR004680">
    <property type="entry name" value="Cit_transptr-like_dom"/>
</dbReference>
<sequence length="594" mass="62951">MIEAIRTFVETNQAVLSLIILAGMFVGFLLERLPATVIAILGACTYLALGILDADAMYSVFSNSAPIVIGAMFVLSGALIRTGVIQRVADAIMARAEKHPRLAIIEVLVGALIASAFLNNTPVVVVLVPIMMKLAEVTGVSAKKLLMPLSIAAVLGGTLTLIGTSTNLVVDGIVRDAGMERFGIFEITPIGLVTAASGMIGLALMWWLLPSDKPVKGPAGSSEAHQYLTELVLGEDDDLVGMTVDAFRELPRSGRIVGVRRGSTAVHGAELEHWRLAAGDRLILRVDGATLMTWREQRRFDLGIGSGEPGEGDMVVETMVASNHPSIGQRLIDIPFLQKIRARIIGLDRPAHEPGPDLASVRIRPADRLLVAGGPSEVEALRDNPNLIGADLAKVRAFRRSKAWIAILCMISVVALAALDILPIGVAAIIAIGVILVTRCIDSDEAWGTIDGDVLILIFAMLAVGLALENSGAVAMMVGWVEPMLAGQPGWVLVFGIYFFALILSELLSNNAVAALMTPVTLAIAAELGVDPRPLVIALMIGASACFATPIGYQTNTIVYAAGDYRFVDFVKIGVPLNIITGVSTCLAISFFLM</sequence>
<dbReference type="InterPro" id="IPR006037">
    <property type="entry name" value="RCK_C"/>
</dbReference>
<evidence type="ECO:0000313" key="10">
    <source>
        <dbReference type="Proteomes" id="UP000058074"/>
    </source>
</evidence>
<accession>A0A0N9V143</accession>
<keyword evidence="3 7" id="KW-0812">Transmembrane</keyword>
<dbReference type="InterPro" id="IPR051679">
    <property type="entry name" value="DASS-Related_Transporters"/>
</dbReference>
<dbReference type="Pfam" id="PF03600">
    <property type="entry name" value="CitMHS"/>
    <property type="match status" value="1"/>
</dbReference>
<feature type="transmembrane region" description="Helical" evidence="7">
    <location>
        <begin position="12"/>
        <end position="30"/>
    </location>
</feature>
<feature type="transmembrane region" description="Helical" evidence="7">
    <location>
        <begin position="190"/>
        <end position="209"/>
    </location>
</feature>
<evidence type="ECO:0000256" key="4">
    <source>
        <dbReference type="ARBA" id="ARBA00022737"/>
    </source>
</evidence>
<feature type="transmembrane region" description="Helical" evidence="7">
    <location>
        <begin position="149"/>
        <end position="170"/>
    </location>
</feature>
<dbReference type="PROSITE" id="PS01271">
    <property type="entry name" value="NA_SULFATE"/>
    <property type="match status" value="1"/>
</dbReference>
<feature type="transmembrane region" description="Helical" evidence="7">
    <location>
        <begin position="535"/>
        <end position="553"/>
    </location>
</feature>
<feature type="transmembrane region" description="Helical" evidence="7">
    <location>
        <begin position="37"/>
        <end position="54"/>
    </location>
</feature>
<dbReference type="AlphaFoldDB" id="A0A0N9V143"/>
<keyword evidence="2" id="KW-0813">Transport</keyword>
<keyword evidence="4" id="KW-0677">Repeat</keyword>
<gene>
    <name evidence="9" type="ORF">AN936_15005</name>
</gene>
<organism evidence="9 10">
    <name type="scientific">Sphingopyxis macrogoltabida</name>
    <name type="common">Sphingomonas macrogoltabidus</name>
    <dbReference type="NCBI Taxonomy" id="33050"/>
    <lineage>
        <taxon>Bacteria</taxon>
        <taxon>Pseudomonadati</taxon>
        <taxon>Pseudomonadota</taxon>
        <taxon>Alphaproteobacteria</taxon>
        <taxon>Sphingomonadales</taxon>
        <taxon>Sphingomonadaceae</taxon>
        <taxon>Sphingopyxis</taxon>
    </lineage>
</organism>
<keyword evidence="5 7" id="KW-1133">Transmembrane helix</keyword>
<evidence type="ECO:0000256" key="2">
    <source>
        <dbReference type="ARBA" id="ARBA00022448"/>
    </source>
</evidence>
<protein>
    <submittedName>
        <fullName evidence="9">Sodium:sulfate symporter</fullName>
    </submittedName>
</protein>
<dbReference type="KEGG" id="smag:AN936_15005"/>
<proteinExistence type="predicted"/>
<dbReference type="PROSITE" id="PS51202">
    <property type="entry name" value="RCK_C"/>
    <property type="match status" value="1"/>
</dbReference>
<dbReference type="OrthoDB" id="9809303at2"/>
<evidence type="ECO:0000256" key="7">
    <source>
        <dbReference type="SAM" id="Phobius"/>
    </source>
</evidence>
<feature type="domain" description="RCK C-terminal" evidence="8">
    <location>
        <begin position="302"/>
        <end position="387"/>
    </location>
</feature>
<dbReference type="EMBL" id="CP012700">
    <property type="protein sequence ID" value="ALH81612.1"/>
    <property type="molecule type" value="Genomic_DNA"/>
</dbReference>
<feature type="transmembrane region" description="Helical" evidence="7">
    <location>
        <begin position="456"/>
        <end position="478"/>
    </location>
</feature>
<dbReference type="PATRIC" id="fig|33050.5.peg.3112"/>
<dbReference type="Proteomes" id="UP000058074">
    <property type="component" value="Chromosome"/>
</dbReference>
<dbReference type="PANTHER" id="PTHR43652">
    <property type="entry name" value="BASIC AMINO ACID ANTIPORTER YFCC-RELATED"/>
    <property type="match status" value="1"/>
</dbReference>
<comment type="subcellular location">
    <subcellularLocation>
        <location evidence="1">Membrane</location>
        <topology evidence="1">Multi-pass membrane protein</topology>
    </subcellularLocation>
</comment>
<evidence type="ECO:0000256" key="5">
    <source>
        <dbReference type="ARBA" id="ARBA00022989"/>
    </source>
</evidence>
<feature type="transmembrane region" description="Helical" evidence="7">
    <location>
        <begin position="490"/>
        <end position="507"/>
    </location>
</feature>
<dbReference type="InterPro" id="IPR036721">
    <property type="entry name" value="RCK_C_sf"/>
</dbReference>
<reference evidence="9 10" key="1">
    <citation type="journal article" date="2015" name="Genome Announc.">
        <title>Complete Genome Sequence of Polypropylene Glycol- and Polyethylene Glycol-Degrading Sphingopyxis macrogoltabida Strain EY-1.</title>
        <authorList>
            <person name="Ohtsubo Y."/>
            <person name="Nagata Y."/>
            <person name="Numata M."/>
            <person name="Tsuchikane K."/>
            <person name="Hosoyama A."/>
            <person name="Yamazoe A."/>
            <person name="Tsuda M."/>
            <person name="Fujita N."/>
            <person name="Kawai F."/>
        </authorList>
    </citation>
    <scope>NUCLEOTIDE SEQUENCE [LARGE SCALE GENOMIC DNA]</scope>
    <source>
        <strain evidence="9 10">EY-1</strain>
    </source>
</reference>
<feature type="transmembrane region" description="Helical" evidence="7">
    <location>
        <begin position="60"/>
        <end position="80"/>
    </location>
</feature>
<dbReference type="InterPro" id="IPR031312">
    <property type="entry name" value="Na/sul_symport_CS"/>
</dbReference>
<dbReference type="Gene3D" id="3.30.70.1450">
    <property type="entry name" value="Regulator of K+ conductance, C-terminal domain"/>
    <property type="match status" value="1"/>
</dbReference>
<dbReference type="Pfam" id="PF02080">
    <property type="entry name" value="TrkA_C"/>
    <property type="match status" value="2"/>
</dbReference>
<keyword evidence="6 7" id="KW-0472">Membrane</keyword>